<reference evidence="2" key="1">
    <citation type="submission" date="2016-02" db="EMBL/GenBank/DDBJ databases">
        <authorList>
            <person name="Holder M.E."/>
            <person name="Ajami N.J."/>
            <person name="Petrosino J.F."/>
        </authorList>
    </citation>
    <scope>NUCLEOTIDE SEQUENCE [LARGE SCALE GENOMIC DNA]</scope>
    <source>
        <strain evidence="2">DSM 12838</strain>
    </source>
</reference>
<proteinExistence type="predicted"/>
<dbReference type="KEGG" id="doa:AXF15_11520"/>
<sequence>MAILRQSLILPNMTKDLVPLFIQIVIVRAGFLSVPSGRDARRNTSGEQGVTGPVGVVTTVRQKLPGLGQSIYGIHKQGGSFVVAHLAFCELHDQGPAVTVAKGMEF</sequence>
<dbReference type="Proteomes" id="UP000063964">
    <property type="component" value="Chromosome"/>
</dbReference>
<gene>
    <name evidence="1" type="ORF">AXF15_11520</name>
</gene>
<dbReference type="EMBL" id="CP014230">
    <property type="protein sequence ID" value="AMD93667.1"/>
    <property type="molecule type" value="Genomic_DNA"/>
</dbReference>
<evidence type="ECO:0000313" key="1">
    <source>
        <dbReference type="EMBL" id="AMD93667.1"/>
    </source>
</evidence>
<keyword evidence="2" id="KW-1185">Reference proteome</keyword>
<dbReference type="AlphaFoldDB" id="A0A0X8JRS2"/>
<name>A0A0X8JRS2_9BACT</name>
<protein>
    <submittedName>
        <fullName evidence="1">Uncharacterized protein</fullName>
    </submittedName>
</protein>
<evidence type="ECO:0000313" key="2">
    <source>
        <dbReference type="Proteomes" id="UP000063964"/>
    </source>
</evidence>
<organism evidence="1 2">
    <name type="scientific">Desulfomicrobium orale DSM 12838</name>
    <dbReference type="NCBI Taxonomy" id="888061"/>
    <lineage>
        <taxon>Bacteria</taxon>
        <taxon>Pseudomonadati</taxon>
        <taxon>Thermodesulfobacteriota</taxon>
        <taxon>Desulfovibrionia</taxon>
        <taxon>Desulfovibrionales</taxon>
        <taxon>Desulfomicrobiaceae</taxon>
        <taxon>Desulfomicrobium</taxon>
    </lineage>
</organism>
<accession>A0A0X8JRS2</accession>